<evidence type="ECO:0000313" key="9">
    <source>
        <dbReference type="Proteomes" id="UP001241092"/>
    </source>
</evidence>
<feature type="transmembrane region" description="Helical" evidence="7">
    <location>
        <begin position="87"/>
        <end position="109"/>
    </location>
</feature>
<evidence type="ECO:0000256" key="2">
    <source>
        <dbReference type="ARBA" id="ARBA00005262"/>
    </source>
</evidence>
<keyword evidence="4 7" id="KW-0812">Transmembrane</keyword>
<evidence type="ECO:0000256" key="1">
    <source>
        <dbReference type="ARBA" id="ARBA00004651"/>
    </source>
</evidence>
<reference evidence="8" key="1">
    <citation type="submission" date="2023-03" db="EMBL/GenBank/DDBJ databases">
        <title>Draft genome sequence of a Mycolicibacterium mageritense strain H4_3_1 isolated from a hybrid biological-inorganic system reactor.</title>
        <authorList>
            <person name="Feng X."/>
            <person name="Kazama D."/>
            <person name="Sato K."/>
            <person name="Kobayashi H."/>
        </authorList>
    </citation>
    <scope>NUCLEOTIDE SEQUENCE</scope>
    <source>
        <strain evidence="8">H4_3_1</strain>
    </source>
</reference>
<evidence type="ECO:0000256" key="6">
    <source>
        <dbReference type="ARBA" id="ARBA00023136"/>
    </source>
</evidence>
<comment type="similarity">
    <text evidence="2">Belongs to the chromate ion transporter (CHR) (TC 2.A.51) family.</text>
</comment>
<dbReference type="EMBL" id="AP027452">
    <property type="protein sequence ID" value="BDY26962.1"/>
    <property type="molecule type" value="Genomic_DNA"/>
</dbReference>
<evidence type="ECO:0000313" key="8">
    <source>
        <dbReference type="EMBL" id="BDY26962.1"/>
    </source>
</evidence>
<gene>
    <name evidence="8" type="primary">srpC</name>
    <name evidence="8" type="ORF">hbim_00879</name>
</gene>
<keyword evidence="3" id="KW-1003">Cell membrane</keyword>
<evidence type="ECO:0000256" key="3">
    <source>
        <dbReference type="ARBA" id="ARBA00022475"/>
    </source>
</evidence>
<dbReference type="InterPro" id="IPR003370">
    <property type="entry name" value="Chromate_transpt"/>
</dbReference>
<keyword evidence="5 7" id="KW-1133">Transmembrane helix</keyword>
<dbReference type="PANTHER" id="PTHR43663:SF1">
    <property type="entry name" value="CHROMATE TRANSPORTER"/>
    <property type="match status" value="1"/>
</dbReference>
<feature type="transmembrane region" description="Helical" evidence="7">
    <location>
        <begin position="129"/>
        <end position="148"/>
    </location>
</feature>
<accession>A0AAI8TQZ1</accession>
<evidence type="ECO:0000256" key="4">
    <source>
        <dbReference type="ARBA" id="ARBA00022692"/>
    </source>
</evidence>
<feature type="transmembrane region" description="Helical" evidence="7">
    <location>
        <begin position="154"/>
        <end position="187"/>
    </location>
</feature>
<dbReference type="Proteomes" id="UP001241092">
    <property type="component" value="Chromosome"/>
</dbReference>
<sequence length="188" mass="19909">MAAQESRVTTYLQLIGLFGMLSLLSIGGGNVVLPEMHLRAVNDRHWLTSSQFADLFSISQTAPGPSILIVSMVGYGAGLHVGGVPAAILGGVVATVAMVVPAATFVYIVTLFWQKAEKSRLRRAVEKGFAPLTVGLILATSLVMSRAADHDWRAYLLTAVCTAIFVFSKVNPLIVVAAAGVIGYFGFI</sequence>
<comment type="subcellular location">
    <subcellularLocation>
        <location evidence="1">Cell membrane</location>
        <topology evidence="1">Multi-pass membrane protein</topology>
    </subcellularLocation>
</comment>
<dbReference type="AlphaFoldDB" id="A0AAI8TQZ1"/>
<dbReference type="PANTHER" id="PTHR43663">
    <property type="entry name" value="CHROMATE TRANSPORT PROTEIN-RELATED"/>
    <property type="match status" value="1"/>
</dbReference>
<dbReference type="GO" id="GO:0005886">
    <property type="term" value="C:plasma membrane"/>
    <property type="evidence" value="ECO:0007669"/>
    <property type="project" value="UniProtKB-SubCell"/>
</dbReference>
<dbReference type="GO" id="GO:0015109">
    <property type="term" value="F:chromate transmembrane transporter activity"/>
    <property type="evidence" value="ECO:0007669"/>
    <property type="project" value="InterPro"/>
</dbReference>
<protein>
    <submittedName>
        <fullName evidence="8">Chromate transport protein</fullName>
    </submittedName>
</protein>
<feature type="transmembrane region" description="Helical" evidence="7">
    <location>
        <begin position="12"/>
        <end position="33"/>
    </location>
</feature>
<evidence type="ECO:0000256" key="7">
    <source>
        <dbReference type="SAM" id="Phobius"/>
    </source>
</evidence>
<feature type="transmembrane region" description="Helical" evidence="7">
    <location>
        <begin position="54"/>
        <end position="75"/>
    </location>
</feature>
<evidence type="ECO:0000256" key="5">
    <source>
        <dbReference type="ARBA" id="ARBA00022989"/>
    </source>
</evidence>
<name>A0AAI8TQZ1_MYCME</name>
<organism evidence="8 9">
    <name type="scientific">Mycolicibacterium mageritense</name>
    <name type="common">Mycobacterium mageritense</name>
    <dbReference type="NCBI Taxonomy" id="53462"/>
    <lineage>
        <taxon>Bacteria</taxon>
        <taxon>Bacillati</taxon>
        <taxon>Actinomycetota</taxon>
        <taxon>Actinomycetes</taxon>
        <taxon>Mycobacteriales</taxon>
        <taxon>Mycobacteriaceae</taxon>
        <taxon>Mycolicibacterium</taxon>
    </lineage>
</organism>
<keyword evidence="6 7" id="KW-0472">Membrane</keyword>
<dbReference type="Pfam" id="PF02417">
    <property type="entry name" value="Chromate_transp"/>
    <property type="match status" value="1"/>
</dbReference>
<proteinExistence type="inferred from homology"/>
<dbReference type="InterPro" id="IPR052518">
    <property type="entry name" value="CHR_Transporter"/>
</dbReference>